<feature type="region of interest" description="Disordered" evidence="1">
    <location>
        <begin position="310"/>
        <end position="333"/>
    </location>
</feature>
<evidence type="ECO:0000313" key="4">
    <source>
        <dbReference type="Proteomes" id="UP000006753"/>
    </source>
</evidence>
<dbReference type="PROSITE" id="PS50181">
    <property type="entry name" value="FBOX"/>
    <property type="match status" value="1"/>
</dbReference>
<reference evidence="3 4" key="1">
    <citation type="journal article" date="2012" name="BMC Genomics">
        <title>Sequencing the genome of Marssonina brunnea reveals fungus-poplar co-evolution.</title>
        <authorList>
            <person name="Zhu S."/>
            <person name="Cao Y.-Z."/>
            <person name="Jiang C."/>
            <person name="Tan B.-Y."/>
            <person name="Wang Z."/>
            <person name="Feng S."/>
            <person name="Zhang L."/>
            <person name="Su X.-H."/>
            <person name="Brejova B."/>
            <person name="Vinar T."/>
            <person name="Xu M."/>
            <person name="Wang M.-X."/>
            <person name="Zhang S.-G."/>
            <person name="Huang M.-R."/>
            <person name="Wu R."/>
            <person name="Zhou Y."/>
        </authorList>
    </citation>
    <scope>NUCLEOTIDE SEQUENCE [LARGE SCALE GENOMIC DNA]</scope>
    <source>
        <strain evidence="3 4">MB_m1</strain>
    </source>
</reference>
<protein>
    <submittedName>
        <fullName evidence="3">F-box domain-containing protein</fullName>
    </submittedName>
</protein>
<dbReference type="HOGENOM" id="CLU_047427_0_0_1"/>
<proteinExistence type="predicted"/>
<dbReference type="EMBL" id="JH921430">
    <property type="protein sequence ID" value="EKD20140.1"/>
    <property type="molecule type" value="Genomic_DNA"/>
</dbReference>
<evidence type="ECO:0000259" key="2">
    <source>
        <dbReference type="PROSITE" id="PS50181"/>
    </source>
</evidence>
<dbReference type="GeneID" id="18758027"/>
<dbReference type="OrthoDB" id="3642468at2759"/>
<feature type="compositionally biased region" description="Basic and acidic residues" evidence="1">
    <location>
        <begin position="310"/>
        <end position="322"/>
    </location>
</feature>
<dbReference type="KEGG" id="mbe:MBM_02092"/>
<dbReference type="eggNOG" id="ENOG502SJSX">
    <property type="taxonomic scope" value="Eukaryota"/>
</dbReference>
<gene>
    <name evidence="3" type="ORF">MBM_02092</name>
</gene>
<dbReference type="AlphaFoldDB" id="K1WRA5"/>
<dbReference type="SUPFAM" id="SSF81383">
    <property type="entry name" value="F-box domain"/>
    <property type="match status" value="1"/>
</dbReference>
<dbReference type="Pfam" id="PF00646">
    <property type="entry name" value="F-box"/>
    <property type="match status" value="1"/>
</dbReference>
<name>K1WRA5_MARBU</name>
<evidence type="ECO:0000256" key="1">
    <source>
        <dbReference type="SAM" id="MobiDB-lite"/>
    </source>
</evidence>
<dbReference type="RefSeq" id="XP_007289981.1">
    <property type="nucleotide sequence ID" value="XM_007289919.1"/>
</dbReference>
<feature type="domain" description="F-box" evidence="2">
    <location>
        <begin position="38"/>
        <end position="86"/>
    </location>
</feature>
<feature type="compositionally biased region" description="Acidic residues" evidence="1">
    <location>
        <begin position="323"/>
        <end position="333"/>
    </location>
</feature>
<evidence type="ECO:0000313" key="3">
    <source>
        <dbReference type="EMBL" id="EKD20140.1"/>
    </source>
</evidence>
<dbReference type="InterPro" id="IPR036047">
    <property type="entry name" value="F-box-like_dom_sf"/>
</dbReference>
<dbReference type="InterPro" id="IPR001810">
    <property type="entry name" value="F-box_dom"/>
</dbReference>
<accession>K1WRA5</accession>
<dbReference type="OMA" id="YYMLEAY"/>
<dbReference type="InParanoid" id="K1WRA5"/>
<dbReference type="Proteomes" id="UP000006753">
    <property type="component" value="Unassembled WGS sequence"/>
</dbReference>
<sequence>MNMEQRLIDTTAAIPLRSKRTERRQKKHQLKTSKLDARATIWDMPRELLTELLLLLRPSDIFALSHVNRSWQKFVLAEELTLCRKIIARRYSVLSKCFPLPVLLENVDRDMHPALLSEERQAAMNIHKRPYQHITPPDPHLICTCLTCILAWNNLNLVVDFAHWQPNLDQGEPITMIERGKHPKWNHRLTRANAKVVQKALKSPLWYVRILEGHLKSTVGSIQRHGNNKGNRRRRFLLSVEDAESETDSFLERSGPPSMDFPFHRDNYYMLEAYLPNRGWNSEASEWRYWPATQHDRDIEFVKAWAERREAAATAEDQKAEGMGDENLEQASQ</sequence>
<organism evidence="3 4">
    <name type="scientific">Marssonina brunnea f. sp. multigermtubi (strain MB_m1)</name>
    <name type="common">Marssonina leaf spot fungus</name>
    <dbReference type="NCBI Taxonomy" id="1072389"/>
    <lineage>
        <taxon>Eukaryota</taxon>
        <taxon>Fungi</taxon>
        <taxon>Dikarya</taxon>
        <taxon>Ascomycota</taxon>
        <taxon>Pezizomycotina</taxon>
        <taxon>Leotiomycetes</taxon>
        <taxon>Helotiales</taxon>
        <taxon>Drepanopezizaceae</taxon>
        <taxon>Drepanopeziza</taxon>
    </lineage>
</organism>
<keyword evidence="4" id="KW-1185">Reference proteome</keyword>